<dbReference type="Proteomes" id="UP000199289">
    <property type="component" value="Unassembled WGS sequence"/>
</dbReference>
<evidence type="ECO:0000256" key="1">
    <source>
        <dbReference type="SAM" id="Phobius"/>
    </source>
</evidence>
<keyword evidence="1" id="KW-0472">Membrane</keyword>
<evidence type="ECO:0000313" key="2">
    <source>
        <dbReference type="EMBL" id="RDI72827.1"/>
    </source>
</evidence>
<evidence type="ECO:0000313" key="5">
    <source>
        <dbReference type="Proteomes" id="UP000255421"/>
    </source>
</evidence>
<organism evidence="3 4">
    <name type="scientific">Halopelagius longus</name>
    <dbReference type="NCBI Taxonomy" id="1236180"/>
    <lineage>
        <taxon>Archaea</taxon>
        <taxon>Methanobacteriati</taxon>
        <taxon>Methanobacteriota</taxon>
        <taxon>Stenosarchaea group</taxon>
        <taxon>Halobacteria</taxon>
        <taxon>Halobacteriales</taxon>
        <taxon>Haloferacaceae</taxon>
    </lineage>
</organism>
<dbReference type="EMBL" id="QQST01000001">
    <property type="protein sequence ID" value="RDI72827.1"/>
    <property type="molecule type" value="Genomic_DNA"/>
</dbReference>
<keyword evidence="5" id="KW-1185">Reference proteome</keyword>
<dbReference type="Proteomes" id="UP000255421">
    <property type="component" value="Unassembled WGS sequence"/>
</dbReference>
<dbReference type="AlphaFoldDB" id="A0A1H0Z4D7"/>
<name>A0A1H0Z4D7_9EURY</name>
<dbReference type="RefSeq" id="WP_092533798.1">
    <property type="nucleotide sequence ID" value="NZ_FNKQ01000001.1"/>
</dbReference>
<feature type="transmembrane region" description="Helical" evidence="1">
    <location>
        <begin position="12"/>
        <end position="30"/>
    </location>
</feature>
<protein>
    <submittedName>
        <fullName evidence="3">Uncharacterized protein</fullName>
    </submittedName>
</protein>
<evidence type="ECO:0000313" key="3">
    <source>
        <dbReference type="EMBL" id="SDQ22315.1"/>
    </source>
</evidence>
<feature type="transmembrane region" description="Helical" evidence="1">
    <location>
        <begin position="42"/>
        <end position="60"/>
    </location>
</feature>
<proteinExistence type="predicted"/>
<gene>
    <name evidence="2" type="ORF">DWB78_14435</name>
    <name evidence="3" type="ORF">SAMN05216278_1009</name>
</gene>
<reference evidence="3" key="1">
    <citation type="submission" date="2016-10" db="EMBL/GenBank/DDBJ databases">
        <authorList>
            <person name="de Groot N.N."/>
        </authorList>
    </citation>
    <scope>NUCLEOTIDE SEQUENCE [LARGE SCALE GENOMIC DNA]</scope>
    <source>
        <strain evidence="3">CGMCC 1.12397</strain>
    </source>
</reference>
<evidence type="ECO:0000313" key="4">
    <source>
        <dbReference type="Proteomes" id="UP000199289"/>
    </source>
</evidence>
<keyword evidence="1" id="KW-1133">Transmembrane helix</keyword>
<dbReference type="EMBL" id="FNKQ01000001">
    <property type="protein sequence ID" value="SDQ22315.1"/>
    <property type="molecule type" value="Genomic_DNA"/>
</dbReference>
<sequence length="61" mass="6433">MELRERLSEDDRLRRGVIGAVSGAVAGLTAVSLESGGSAERFLVALFVGAVVFIALWLLTS</sequence>
<reference evidence="4" key="2">
    <citation type="submission" date="2016-10" db="EMBL/GenBank/DDBJ databases">
        <authorList>
            <person name="Varghese N."/>
            <person name="Submissions S."/>
        </authorList>
    </citation>
    <scope>NUCLEOTIDE SEQUENCE [LARGE SCALE GENOMIC DNA]</scope>
    <source>
        <strain evidence="4">CGMCC 1.12397</strain>
    </source>
</reference>
<keyword evidence="1" id="KW-0812">Transmembrane</keyword>
<reference evidence="2 5" key="3">
    <citation type="submission" date="2018-07" db="EMBL/GenBank/DDBJ databases">
        <title>Genome sequence of extremly halophilic archaeon Halopelagius longus strain BC12-B1.</title>
        <authorList>
            <person name="Zhang X."/>
        </authorList>
    </citation>
    <scope>NUCLEOTIDE SEQUENCE [LARGE SCALE GENOMIC DNA]</scope>
    <source>
        <strain evidence="2 5">BC12-B1</strain>
    </source>
</reference>
<accession>A0A1H0Z4D7</accession>